<dbReference type="PRINTS" id="PR01036">
    <property type="entry name" value="TCRTETB"/>
</dbReference>
<evidence type="ECO:0000259" key="9">
    <source>
        <dbReference type="PROSITE" id="PS50850"/>
    </source>
</evidence>
<evidence type="ECO:0000256" key="8">
    <source>
        <dbReference type="SAM" id="Phobius"/>
    </source>
</evidence>
<evidence type="ECO:0000256" key="6">
    <source>
        <dbReference type="ARBA" id="ARBA00023136"/>
    </source>
</evidence>
<gene>
    <name evidence="10" type="ORF">FHS42_003744</name>
</gene>
<dbReference type="Gene3D" id="1.20.1250.20">
    <property type="entry name" value="MFS general substrate transporter like domains"/>
    <property type="match status" value="1"/>
</dbReference>
<feature type="transmembrane region" description="Helical" evidence="8">
    <location>
        <begin position="79"/>
        <end position="98"/>
    </location>
</feature>
<comment type="caution">
    <text evidence="10">The sequence shown here is derived from an EMBL/GenBank/DDBJ whole genome shotgun (WGS) entry which is preliminary data.</text>
</comment>
<dbReference type="RefSeq" id="WP_221476599.1">
    <property type="nucleotide sequence ID" value="NZ_JACHJL010000008.1"/>
</dbReference>
<evidence type="ECO:0000256" key="2">
    <source>
        <dbReference type="ARBA" id="ARBA00022448"/>
    </source>
</evidence>
<keyword evidence="6 8" id="KW-0472">Membrane</keyword>
<feature type="transmembrane region" description="Helical" evidence="8">
    <location>
        <begin position="199"/>
        <end position="220"/>
    </location>
</feature>
<sequence length="481" mass="49003">MTLQGQRQRQLLILILLCTTQFVAILDFSITTVPLPDIQEDLGFSSGGIQWVVNAYGVAIAGFLLLGGRAADIMGRRRVFIAGLIVFTIASLVGGFASTPAMLIITRALQGCGAALFSPAAFSLLTTTYPPGKERNRALGAWAAVAASGLAAGVILGGFVTDVLGWRWVLWLNVPIGIVVVLLARVLPEGRPTERSKTAQLDVTGALLVAGGLVTLIYAFANSEHVGLGDPVTFALIAVAVALLAAFLWVESKVVDPLVPLGLFRTRSVGGANVISLLANMGLGPTFIIAALHMQLVLGFTPIETGLGLLPMAAAFLVFSAWVGPTLVARLGTKPVIIVGMTVFTIGLALLGFSLSDDGSWAASVLPGALLAGVGYGVAFPAWTVAGVEDVEPEDHGLAGGMLTTTQEVGSAIGLAVGLAVAAAAVNADHSAAEGYGLAVLTAAVLVAIGVVVSAAVLPNRGADAAPSAEPVPEAVPAKAE</sequence>
<dbReference type="GO" id="GO:0046677">
    <property type="term" value="P:response to antibiotic"/>
    <property type="evidence" value="ECO:0007669"/>
    <property type="project" value="UniProtKB-KW"/>
</dbReference>
<keyword evidence="11" id="KW-1185">Reference proteome</keyword>
<feature type="transmembrane region" description="Helical" evidence="8">
    <location>
        <begin position="48"/>
        <end position="67"/>
    </location>
</feature>
<keyword evidence="7" id="KW-0046">Antibiotic resistance</keyword>
<dbReference type="InterPro" id="IPR005829">
    <property type="entry name" value="Sugar_transporter_CS"/>
</dbReference>
<dbReference type="Gene3D" id="1.20.1720.10">
    <property type="entry name" value="Multidrug resistance protein D"/>
    <property type="match status" value="1"/>
</dbReference>
<dbReference type="PROSITE" id="PS50850">
    <property type="entry name" value="MFS"/>
    <property type="match status" value="1"/>
</dbReference>
<feature type="transmembrane region" description="Helical" evidence="8">
    <location>
        <begin position="438"/>
        <end position="458"/>
    </location>
</feature>
<feature type="transmembrane region" description="Helical" evidence="8">
    <location>
        <begin position="166"/>
        <end position="187"/>
    </location>
</feature>
<feature type="transmembrane region" description="Helical" evidence="8">
    <location>
        <begin position="12"/>
        <end position="36"/>
    </location>
</feature>
<dbReference type="PANTHER" id="PTHR42718">
    <property type="entry name" value="MAJOR FACILITATOR SUPERFAMILY MULTIDRUG TRANSPORTER MFSC"/>
    <property type="match status" value="1"/>
</dbReference>
<dbReference type="Pfam" id="PF07690">
    <property type="entry name" value="MFS_1"/>
    <property type="match status" value="1"/>
</dbReference>
<keyword evidence="4 8" id="KW-0812">Transmembrane</keyword>
<protein>
    <submittedName>
        <fullName evidence="10">EmrB/QacA subfamily drug resistance transporter</fullName>
    </submittedName>
</protein>
<evidence type="ECO:0000313" key="11">
    <source>
        <dbReference type="Proteomes" id="UP000588098"/>
    </source>
</evidence>
<dbReference type="PROSITE" id="PS00216">
    <property type="entry name" value="SUGAR_TRANSPORT_1"/>
    <property type="match status" value="1"/>
</dbReference>
<feature type="transmembrane region" description="Helical" evidence="8">
    <location>
        <begin position="139"/>
        <end position="160"/>
    </location>
</feature>
<feature type="transmembrane region" description="Helical" evidence="8">
    <location>
        <begin position="336"/>
        <end position="355"/>
    </location>
</feature>
<feature type="domain" description="Major facilitator superfamily (MFS) profile" evidence="9">
    <location>
        <begin position="13"/>
        <end position="462"/>
    </location>
</feature>
<dbReference type="GO" id="GO:0022857">
    <property type="term" value="F:transmembrane transporter activity"/>
    <property type="evidence" value="ECO:0007669"/>
    <property type="project" value="InterPro"/>
</dbReference>
<feature type="transmembrane region" description="Helical" evidence="8">
    <location>
        <begin position="271"/>
        <end position="294"/>
    </location>
</feature>
<keyword evidence="2" id="KW-0813">Transport</keyword>
<dbReference type="SUPFAM" id="SSF103473">
    <property type="entry name" value="MFS general substrate transporter"/>
    <property type="match status" value="1"/>
</dbReference>
<feature type="transmembrane region" description="Helical" evidence="8">
    <location>
        <begin position="306"/>
        <end position="324"/>
    </location>
</feature>
<evidence type="ECO:0000256" key="4">
    <source>
        <dbReference type="ARBA" id="ARBA00022692"/>
    </source>
</evidence>
<feature type="transmembrane region" description="Helical" evidence="8">
    <location>
        <begin position="361"/>
        <end position="388"/>
    </location>
</feature>
<evidence type="ECO:0000256" key="5">
    <source>
        <dbReference type="ARBA" id="ARBA00022989"/>
    </source>
</evidence>
<dbReference type="EMBL" id="JACHJL010000008">
    <property type="protein sequence ID" value="MBB5936669.1"/>
    <property type="molecule type" value="Genomic_DNA"/>
</dbReference>
<feature type="transmembrane region" description="Helical" evidence="8">
    <location>
        <begin position="232"/>
        <end position="250"/>
    </location>
</feature>
<reference evidence="10 11" key="1">
    <citation type="submission" date="2020-08" db="EMBL/GenBank/DDBJ databases">
        <title>Genomic Encyclopedia of Type Strains, Phase III (KMG-III): the genomes of soil and plant-associated and newly described type strains.</title>
        <authorList>
            <person name="Whitman W."/>
        </authorList>
    </citation>
    <scope>NUCLEOTIDE SEQUENCE [LARGE SCALE GENOMIC DNA]</scope>
    <source>
        <strain evidence="10 11">CECT 8305</strain>
    </source>
</reference>
<evidence type="ECO:0000256" key="7">
    <source>
        <dbReference type="ARBA" id="ARBA00023251"/>
    </source>
</evidence>
<dbReference type="PANTHER" id="PTHR42718:SF46">
    <property type="entry name" value="BLR6921 PROTEIN"/>
    <property type="match status" value="1"/>
</dbReference>
<evidence type="ECO:0000313" key="10">
    <source>
        <dbReference type="EMBL" id="MBB5936669.1"/>
    </source>
</evidence>
<dbReference type="AlphaFoldDB" id="A0A7W9QAZ9"/>
<organism evidence="10 11">
    <name type="scientific">Streptomyces zagrosensis</name>
    <dbReference type="NCBI Taxonomy" id="1042984"/>
    <lineage>
        <taxon>Bacteria</taxon>
        <taxon>Bacillati</taxon>
        <taxon>Actinomycetota</taxon>
        <taxon>Actinomycetes</taxon>
        <taxon>Kitasatosporales</taxon>
        <taxon>Streptomycetaceae</taxon>
        <taxon>Streptomyces</taxon>
    </lineage>
</organism>
<evidence type="ECO:0000256" key="1">
    <source>
        <dbReference type="ARBA" id="ARBA00004651"/>
    </source>
</evidence>
<dbReference type="GO" id="GO:0005886">
    <property type="term" value="C:plasma membrane"/>
    <property type="evidence" value="ECO:0007669"/>
    <property type="project" value="UniProtKB-SubCell"/>
</dbReference>
<keyword evidence="5 8" id="KW-1133">Transmembrane helix</keyword>
<feature type="transmembrane region" description="Helical" evidence="8">
    <location>
        <begin position="104"/>
        <end position="127"/>
    </location>
</feature>
<dbReference type="InterPro" id="IPR011701">
    <property type="entry name" value="MFS"/>
</dbReference>
<keyword evidence="3" id="KW-1003">Cell membrane</keyword>
<proteinExistence type="predicted"/>
<dbReference type="Proteomes" id="UP000588098">
    <property type="component" value="Unassembled WGS sequence"/>
</dbReference>
<accession>A0A7W9QAZ9</accession>
<dbReference type="CDD" id="cd17321">
    <property type="entry name" value="MFS_MMR_MDR_like"/>
    <property type="match status" value="1"/>
</dbReference>
<comment type="subcellular location">
    <subcellularLocation>
        <location evidence="1">Cell membrane</location>
        <topology evidence="1">Multi-pass membrane protein</topology>
    </subcellularLocation>
</comment>
<name>A0A7W9QAZ9_9ACTN</name>
<evidence type="ECO:0000256" key="3">
    <source>
        <dbReference type="ARBA" id="ARBA00022475"/>
    </source>
</evidence>
<dbReference type="InterPro" id="IPR036259">
    <property type="entry name" value="MFS_trans_sf"/>
</dbReference>
<feature type="transmembrane region" description="Helical" evidence="8">
    <location>
        <begin position="409"/>
        <end position="426"/>
    </location>
</feature>
<dbReference type="InterPro" id="IPR020846">
    <property type="entry name" value="MFS_dom"/>
</dbReference>